<dbReference type="Gene3D" id="6.10.140.2220">
    <property type="match status" value="1"/>
</dbReference>
<keyword evidence="3" id="KW-0677">Repeat</keyword>
<evidence type="ECO:0000256" key="9">
    <source>
        <dbReference type="PROSITE-ProRule" id="PRU00023"/>
    </source>
</evidence>
<keyword evidence="2" id="KW-0479">Metal-binding</keyword>
<protein>
    <submittedName>
        <fullName evidence="12">EOG090X06BA</fullName>
    </submittedName>
</protein>
<dbReference type="EMBL" id="OC985857">
    <property type="protein sequence ID" value="CAG4642512.1"/>
    <property type="molecule type" value="Genomic_DNA"/>
</dbReference>
<evidence type="ECO:0000256" key="8">
    <source>
        <dbReference type="ARBA" id="ARBA00023273"/>
    </source>
</evidence>
<dbReference type="Pfam" id="PF12796">
    <property type="entry name" value="Ank_2"/>
    <property type="match status" value="1"/>
</dbReference>
<dbReference type="PROSITE" id="PS50865">
    <property type="entry name" value="ZF_MYND_2"/>
    <property type="match status" value="1"/>
</dbReference>
<evidence type="ECO:0000256" key="6">
    <source>
        <dbReference type="ARBA" id="ARBA00023043"/>
    </source>
</evidence>
<gene>
    <name evidence="12" type="primary">EOG090X06BA</name>
</gene>
<organism evidence="12">
    <name type="scientific">Evadne anonyx</name>
    <dbReference type="NCBI Taxonomy" id="141404"/>
    <lineage>
        <taxon>Eukaryota</taxon>
        <taxon>Metazoa</taxon>
        <taxon>Ecdysozoa</taxon>
        <taxon>Arthropoda</taxon>
        <taxon>Crustacea</taxon>
        <taxon>Branchiopoda</taxon>
        <taxon>Diplostraca</taxon>
        <taxon>Cladocera</taxon>
        <taxon>Onychopoda</taxon>
        <taxon>Podonidae</taxon>
        <taxon>Evadne</taxon>
    </lineage>
</organism>
<feature type="repeat" description="ANK" evidence="9">
    <location>
        <begin position="77"/>
        <end position="109"/>
    </location>
</feature>
<comment type="subcellular location">
    <subcellularLocation>
        <location evidence="1">Cell projection</location>
        <location evidence="1">Cilium</location>
    </subcellularLocation>
</comment>
<dbReference type="SUPFAM" id="SSF144232">
    <property type="entry name" value="HIT/MYND zinc finger-like"/>
    <property type="match status" value="1"/>
</dbReference>
<dbReference type="GO" id="GO:0008270">
    <property type="term" value="F:zinc ion binding"/>
    <property type="evidence" value="ECO:0007669"/>
    <property type="project" value="UniProtKB-KW"/>
</dbReference>
<dbReference type="InterPro" id="IPR002893">
    <property type="entry name" value="Znf_MYND"/>
</dbReference>
<keyword evidence="6 9" id="KW-0040">ANK repeat</keyword>
<evidence type="ECO:0000259" key="11">
    <source>
        <dbReference type="PROSITE" id="PS50865"/>
    </source>
</evidence>
<sequence length="374" mass="42104">MQRKPATTGVKELVVEKINDSDAVGLQELMKIHNIKIEAEDKQGMTMLQHASFKGKRDICQLLIDLGANPNGGHHEHKYSALHFAALSGNSDICQLLLQHGAKIDIINSVGRTAPQMAAFVGNHHCVSVINNFIPKDDIDYYTVSKDTDVKPLLPPAVSPALHRFVMQINLHPVNLLLTIQKLPLLWENLPSINQVLGLLCEKQMKCGQEANEILSLKYHYLKFLVTWLMSQRKSNADKSSTDLINNSVKLFLKGRTSDGYLEFMDNFVRESIRTFQFKETTVFRQLLVNLSKTKQSSECASALSMLTSSINGQRGFAEENCCFTCGQEKVESKCSSCRAVQYCDRQCQKLHWNIHKKECEALAKQIKPPAKDE</sequence>
<keyword evidence="5" id="KW-0862">Zinc</keyword>
<dbReference type="GO" id="GO:0005929">
    <property type="term" value="C:cilium"/>
    <property type="evidence" value="ECO:0007669"/>
    <property type="project" value="UniProtKB-SubCell"/>
</dbReference>
<name>A0A9N6WXN0_9CRUS</name>
<evidence type="ECO:0000256" key="5">
    <source>
        <dbReference type="ARBA" id="ARBA00022833"/>
    </source>
</evidence>
<feature type="repeat" description="ANK" evidence="9">
    <location>
        <begin position="43"/>
        <end position="75"/>
    </location>
</feature>
<dbReference type="PANTHER" id="PTHR24150">
    <property type="entry name" value="ANKYRIN REPEAT AND MYND DOMAIN-CONTAINING PROTEIN 2"/>
    <property type="match status" value="1"/>
</dbReference>
<dbReference type="InterPro" id="IPR002110">
    <property type="entry name" value="Ankyrin_rpt"/>
</dbReference>
<dbReference type="InterPro" id="IPR052452">
    <property type="entry name" value="Ankyrin-MYND_dom_contain_2"/>
</dbReference>
<keyword evidence="4 10" id="KW-0863">Zinc-finger</keyword>
<dbReference type="AlphaFoldDB" id="A0A9N6WXN0"/>
<evidence type="ECO:0000256" key="2">
    <source>
        <dbReference type="ARBA" id="ARBA00022723"/>
    </source>
</evidence>
<dbReference type="SMART" id="SM00248">
    <property type="entry name" value="ANK"/>
    <property type="match status" value="3"/>
</dbReference>
<evidence type="ECO:0000256" key="4">
    <source>
        <dbReference type="ARBA" id="ARBA00022771"/>
    </source>
</evidence>
<dbReference type="PROSITE" id="PS50088">
    <property type="entry name" value="ANK_REPEAT"/>
    <property type="match status" value="2"/>
</dbReference>
<evidence type="ECO:0000256" key="3">
    <source>
        <dbReference type="ARBA" id="ARBA00022737"/>
    </source>
</evidence>
<dbReference type="InterPro" id="IPR036770">
    <property type="entry name" value="Ankyrin_rpt-contain_sf"/>
</dbReference>
<accession>A0A9N6WXN0</accession>
<dbReference type="Pfam" id="PF01753">
    <property type="entry name" value="zf-MYND"/>
    <property type="match status" value="1"/>
</dbReference>
<keyword evidence="7" id="KW-0969">Cilium</keyword>
<evidence type="ECO:0000256" key="1">
    <source>
        <dbReference type="ARBA" id="ARBA00004138"/>
    </source>
</evidence>
<reference evidence="12" key="1">
    <citation type="submission" date="2021-04" db="EMBL/GenBank/DDBJ databases">
        <authorList>
            <person name="Cornetti L."/>
        </authorList>
    </citation>
    <scope>NUCLEOTIDE SEQUENCE</scope>
</reference>
<evidence type="ECO:0000256" key="7">
    <source>
        <dbReference type="ARBA" id="ARBA00023069"/>
    </source>
</evidence>
<feature type="domain" description="MYND-type" evidence="11">
    <location>
        <begin position="323"/>
        <end position="360"/>
    </location>
</feature>
<keyword evidence="8" id="KW-0966">Cell projection</keyword>
<evidence type="ECO:0000313" key="12">
    <source>
        <dbReference type="EMBL" id="CAG4642512.1"/>
    </source>
</evidence>
<dbReference type="SUPFAM" id="SSF48403">
    <property type="entry name" value="Ankyrin repeat"/>
    <property type="match status" value="1"/>
</dbReference>
<proteinExistence type="predicted"/>
<dbReference type="PANTHER" id="PTHR24150:SF8">
    <property type="entry name" value="ANKYRIN REPEAT AND MYND DOMAIN-CONTAINING PROTEIN 2"/>
    <property type="match status" value="1"/>
</dbReference>
<dbReference type="PROSITE" id="PS50297">
    <property type="entry name" value="ANK_REP_REGION"/>
    <property type="match status" value="2"/>
</dbReference>
<dbReference type="Gene3D" id="1.25.40.20">
    <property type="entry name" value="Ankyrin repeat-containing domain"/>
    <property type="match status" value="1"/>
</dbReference>
<evidence type="ECO:0000256" key="10">
    <source>
        <dbReference type="PROSITE-ProRule" id="PRU00134"/>
    </source>
</evidence>